<reference evidence="3 4" key="1">
    <citation type="submission" date="2020-08" db="EMBL/GenBank/DDBJ databases">
        <title>Genomic Encyclopedia of Type Strains, Phase IV (KMG-IV): sequencing the most valuable type-strain genomes for metagenomic binning, comparative biology and taxonomic classification.</title>
        <authorList>
            <person name="Goeker M."/>
        </authorList>
    </citation>
    <scope>NUCLEOTIDE SEQUENCE [LARGE SCALE GENOMIC DNA]</scope>
    <source>
        <strain evidence="3 4">DSM 19612</strain>
    </source>
</reference>
<organism evidence="3 4">
    <name type="scientific">Salirhabdus euzebyi</name>
    <dbReference type="NCBI Taxonomy" id="394506"/>
    <lineage>
        <taxon>Bacteria</taxon>
        <taxon>Bacillati</taxon>
        <taxon>Bacillota</taxon>
        <taxon>Bacilli</taxon>
        <taxon>Bacillales</taxon>
        <taxon>Bacillaceae</taxon>
        <taxon>Salirhabdus</taxon>
    </lineage>
</organism>
<evidence type="ECO:0000313" key="4">
    <source>
        <dbReference type="Proteomes" id="UP000581688"/>
    </source>
</evidence>
<dbReference type="NCBIfam" id="NF041479">
    <property type="entry name" value="spor_membprot_YtrI"/>
    <property type="match status" value="1"/>
</dbReference>
<name>A0A841PXD6_9BACI</name>
<comment type="caution">
    <text evidence="3">The sequence shown here is derived from an EMBL/GenBank/DDBJ whole genome shotgun (WGS) entry which is preliminary data.</text>
</comment>
<evidence type="ECO:0000259" key="2">
    <source>
        <dbReference type="Pfam" id="PF26347"/>
    </source>
</evidence>
<accession>A0A841PXD6</accession>
<keyword evidence="1" id="KW-1133">Transmembrane helix</keyword>
<dbReference type="RefSeq" id="WP_174494356.1">
    <property type="nucleotide sequence ID" value="NZ_CADDWK010000001.1"/>
</dbReference>
<feature type="transmembrane region" description="Helical" evidence="1">
    <location>
        <begin position="12"/>
        <end position="33"/>
    </location>
</feature>
<dbReference type="EMBL" id="JACHGH010000001">
    <property type="protein sequence ID" value="MBB6452096.1"/>
    <property type="molecule type" value="Genomic_DNA"/>
</dbReference>
<feature type="domain" description="Sporulation membrane protein YtrI C-terminal" evidence="2">
    <location>
        <begin position="80"/>
        <end position="163"/>
    </location>
</feature>
<evidence type="ECO:0000313" key="3">
    <source>
        <dbReference type="EMBL" id="MBB6452096.1"/>
    </source>
</evidence>
<protein>
    <submittedName>
        <fullName evidence="3">2',3'-cyclic-nucleotide 2'-phosphodiesterase (5'-nucleotidase family)</fullName>
    </submittedName>
</protein>
<keyword evidence="1" id="KW-0812">Transmembrane</keyword>
<proteinExistence type="predicted"/>
<dbReference type="Proteomes" id="UP000581688">
    <property type="component" value="Unassembled WGS sequence"/>
</dbReference>
<keyword evidence="1" id="KW-0472">Membrane</keyword>
<keyword evidence="4" id="KW-1185">Reference proteome</keyword>
<gene>
    <name evidence="3" type="ORF">HNQ94_000517</name>
</gene>
<dbReference type="InterPro" id="IPR058620">
    <property type="entry name" value="YtrI_C"/>
</dbReference>
<evidence type="ECO:0000256" key="1">
    <source>
        <dbReference type="SAM" id="Phobius"/>
    </source>
</evidence>
<sequence>MHIPPYYKRRGFQYFFVGIIVGFIISYLVFIYINGELTEKWIEENIQLHSKVESLENTNRILSEDKEELNEKNKQKLTIQDIQVQLTNAKQLRLDRFIEHELISKIKEELSSLTGNSIESVMENKSLIYTSVENKTFKIDDFAYEAEIRELIISTKMSISVKITMSST</sequence>
<dbReference type="InterPro" id="IPR048198">
    <property type="entry name" value="YtrI"/>
</dbReference>
<dbReference type="Pfam" id="PF26347">
    <property type="entry name" value="YtrI_sporulation"/>
    <property type="match status" value="1"/>
</dbReference>
<dbReference type="AlphaFoldDB" id="A0A841PXD6"/>